<dbReference type="EMBL" id="PUHZ01000025">
    <property type="protein sequence ID" value="PQO42069.1"/>
    <property type="molecule type" value="Genomic_DNA"/>
</dbReference>
<proteinExistence type="inferred from homology"/>
<comment type="caution">
    <text evidence="9">The sequence shown here is derived from an EMBL/GenBank/DDBJ whole genome shotgun (WGS) entry which is preliminary data.</text>
</comment>
<comment type="subcellular location">
    <subcellularLocation>
        <location evidence="7">Cytoplasm</location>
    </subcellularLocation>
</comment>
<dbReference type="EC" id="1.3.3.15" evidence="7"/>
<accession>A0A2S8GCA7</accession>
<evidence type="ECO:0000256" key="5">
    <source>
        <dbReference type="ARBA" id="ARBA00023002"/>
    </source>
</evidence>
<dbReference type="Gene3D" id="1.10.3110.10">
    <property type="entry name" value="protoporphyrinogen ix oxidase, domain 3"/>
    <property type="match status" value="1"/>
</dbReference>
<evidence type="ECO:0000256" key="3">
    <source>
        <dbReference type="ARBA" id="ARBA00022827"/>
    </source>
</evidence>
<keyword evidence="3 7" id="KW-0274">FAD</keyword>
<dbReference type="InterPro" id="IPR036188">
    <property type="entry name" value="FAD/NAD-bd_sf"/>
</dbReference>
<dbReference type="NCBIfam" id="TIGR00562">
    <property type="entry name" value="proto_IX_ox"/>
    <property type="match status" value="1"/>
</dbReference>
<evidence type="ECO:0000313" key="10">
    <source>
        <dbReference type="Proteomes" id="UP000237819"/>
    </source>
</evidence>
<organism evidence="9 10">
    <name type="scientific">Blastopirellula marina</name>
    <dbReference type="NCBI Taxonomy" id="124"/>
    <lineage>
        <taxon>Bacteria</taxon>
        <taxon>Pseudomonadati</taxon>
        <taxon>Planctomycetota</taxon>
        <taxon>Planctomycetia</taxon>
        <taxon>Pirellulales</taxon>
        <taxon>Pirellulaceae</taxon>
        <taxon>Blastopirellula</taxon>
    </lineage>
</organism>
<gene>
    <name evidence="9" type="primary">hemG</name>
    <name evidence="9" type="ORF">C5Y93_27345</name>
</gene>
<comment type="similarity">
    <text evidence="7">Belongs to the protoporphyrinogen/coproporphyrinogen oxidase family. Coproporphyrinogen III oxidase subfamily.</text>
</comment>
<dbReference type="InterPro" id="IPR004572">
    <property type="entry name" value="Protoporphyrinogen_oxidase"/>
</dbReference>
<dbReference type="GO" id="GO:0006783">
    <property type="term" value="P:heme biosynthetic process"/>
    <property type="evidence" value="ECO:0007669"/>
    <property type="project" value="UniProtKB-UniRule"/>
</dbReference>
<name>A0A2S8GCA7_9BACT</name>
<dbReference type="UniPathway" id="UPA00252"/>
<comment type="pathway">
    <text evidence="7">Porphyrin-containing compound metabolism; protoheme biosynthesis.</text>
</comment>
<comment type="cofactor">
    <cofactor evidence="1 7">
        <name>FAD</name>
        <dbReference type="ChEBI" id="CHEBI:57692"/>
    </cofactor>
</comment>
<feature type="domain" description="Amine oxidase" evidence="8">
    <location>
        <begin position="18"/>
        <end position="465"/>
    </location>
</feature>
<keyword evidence="2 7" id="KW-0285">Flavoprotein</keyword>
<dbReference type="Gene3D" id="3.90.660.20">
    <property type="entry name" value="Protoporphyrinogen oxidase, mitochondrial, domain 2"/>
    <property type="match status" value="1"/>
</dbReference>
<dbReference type="InterPro" id="IPR002937">
    <property type="entry name" value="Amino_oxidase"/>
</dbReference>
<dbReference type="OrthoDB" id="9805195at2"/>
<dbReference type="FunFam" id="1.10.3110.10:FF:000002">
    <property type="entry name" value="Protoporphyrinogen oxidase"/>
    <property type="match status" value="1"/>
</dbReference>
<dbReference type="AlphaFoldDB" id="A0A2S8GCA7"/>
<evidence type="ECO:0000256" key="2">
    <source>
        <dbReference type="ARBA" id="ARBA00022630"/>
    </source>
</evidence>
<comment type="function">
    <text evidence="7">Involved in coproporphyrin-dependent heme b biosynthesis. Catalyzes the oxidation of coproporphyrinogen III to coproporphyrin III.</text>
</comment>
<dbReference type="SUPFAM" id="SSF54373">
    <property type="entry name" value="FAD-linked reductases, C-terminal domain"/>
    <property type="match status" value="1"/>
</dbReference>
<keyword evidence="6 7" id="KW-0350">Heme biosynthesis</keyword>
<dbReference type="Gene3D" id="3.50.50.60">
    <property type="entry name" value="FAD/NAD(P)-binding domain"/>
    <property type="match status" value="1"/>
</dbReference>
<evidence type="ECO:0000313" key="9">
    <source>
        <dbReference type="EMBL" id="PQO42069.1"/>
    </source>
</evidence>
<keyword evidence="4" id="KW-0809">Transit peptide</keyword>
<evidence type="ECO:0000259" key="8">
    <source>
        <dbReference type="Pfam" id="PF01593"/>
    </source>
</evidence>
<evidence type="ECO:0000256" key="7">
    <source>
        <dbReference type="RuleBase" id="RU364052"/>
    </source>
</evidence>
<evidence type="ECO:0000256" key="1">
    <source>
        <dbReference type="ARBA" id="ARBA00001974"/>
    </source>
</evidence>
<keyword evidence="5 7" id="KW-0560">Oxidoreductase</keyword>
<dbReference type="PANTHER" id="PTHR42923">
    <property type="entry name" value="PROTOPORPHYRINOGEN OXIDASE"/>
    <property type="match status" value="1"/>
</dbReference>
<dbReference type="InterPro" id="IPR050464">
    <property type="entry name" value="Zeta_carotene_desat/Oxidored"/>
</dbReference>
<comment type="catalytic activity">
    <reaction evidence="7">
        <text>coproporphyrinogen III + 3 O2 = coproporphyrin III + 3 H2O2</text>
        <dbReference type="Rhea" id="RHEA:43436"/>
        <dbReference type="ChEBI" id="CHEBI:15379"/>
        <dbReference type="ChEBI" id="CHEBI:16240"/>
        <dbReference type="ChEBI" id="CHEBI:57309"/>
        <dbReference type="ChEBI" id="CHEBI:131725"/>
        <dbReference type="EC" id="1.3.3.15"/>
    </reaction>
</comment>
<dbReference type="Proteomes" id="UP000237819">
    <property type="component" value="Unassembled WGS sequence"/>
</dbReference>
<protein>
    <recommendedName>
        <fullName evidence="7">Coproporphyrinogen III oxidase</fullName>
        <ecNumber evidence="7">1.3.3.15</ecNumber>
    </recommendedName>
</protein>
<dbReference type="GO" id="GO:0005737">
    <property type="term" value="C:cytoplasm"/>
    <property type="evidence" value="ECO:0007669"/>
    <property type="project" value="UniProtKB-SubCell"/>
</dbReference>
<keyword evidence="7" id="KW-0963">Cytoplasm</keyword>
<dbReference type="RefSeq" id="WP_105338652.1">
    <property type="nucleotide sequence ID" value="NZ_PUHZ01000025.1"/>
</dbReference>
<evidence type="ECO:0000256" key="6">
    <source>
        <dbReference type="ARBA" id="ARBA00023133"/>
    </source>
</evidence>
<sequence length="480" mass="52707">MTTPSVTPRRVAVIGGGISGLAAAFRLTELDPNCQIELFEADDQLGGVLQTVHTDDGYLLEQSADNFITNIPFGLDLCKRLGIEGELVTTNEALRKAFVLREGNLYPVPEGFVLMAPSQAWSVVTTPILSWAGKLRLAQEYFIRKRESLADESLESFVTRRMGQEVYERLVQPLIGGIYTADPKKLSIQATLKQFVQMEQEHGSVIRGMRKRTQSSGEKNDSGARYSMFVAPKQGMAYLIDTLRERLAGHTIRLSTPVTSLHQEDQGWTVQWDGGQQTYDAAVVAVPAPQAAKVLSEQPTLTQQLSQISYAGCSVAIVCVDRSQIGKPVEGFGFVVPEIENRKILAVSFTSFKYPNRAPEGKVMMRVFVGGACHPELDDLSDDELKKVVNEELAELIGLTGEAEKFLIRRWNGKMPQYHLGHLDRVAALEAAAAQLPGLELAGNAYRGVGVPQCIQSGEQAAARVVEYLSQSADRYSETT</sequence>
<dbReference type="GO" id="GO:0004729">
    <property type="term" value="F:oxygen-dependent protoporphyrinogen oxidase activity"/>
    <property type="evidence" value="ECO:0007669"/>
    <property type="project" value="UniProtKB-UniRule"/>
</dbReference>
<evidence type="ECO:0000256" key="4">
    <source>
        <dbReference type="ARBA" id="ARBA00022946"/>
    </source>
</evidence>
<dbReference type="PANTHER" id="PTHR42923:SF3">
    <property type="entry name" value="PROTOPORPHYRINOGEN OXIDASE"/>
    <property type="match status" value="1"/>
</dbReference>
<dbReference type="SUPFAM" id="SSF51905">
    <property type="entry name" value="FAD/NAD(P)-binding domain"/>
    <property type="match status" value="1"/>
</dbReference>
<dbReference type="Pfam" id="PF01593">
    <property type="entry name" value="Amino_oxidase"/>
    <property type="match status" value="1"/>
</dbReference>
<reference evidence="9 10" key="1">
    <citation type="submission" date="2018-02" db="EMBL/GenBank/DDBJ databases">
        <title>Comparative genomes isolates from brazilian mangrove.</title>
        <authorList>
            <person name="Araujo J.E."/>
            <person name="Taketani R.G."/>
            <person name="Silva M.C.P."/>
            <person name="Loureco M.V."/>
            <person name="Andreote F.D."/>
        </authorList>
    </citation>
    <scope>NUCLEOTIDE SEQUENCE [LARGE SCALE GENOMIC DNA]</scope>
    <source>
        <strain evidence="9 10">Nap-Phe MGV</strain>
    </source>
</reference>